<dbReference type="SUPFAM" id="SSF47781">
    <property type="entry name" value="RuvA domain 2-like"/>
    <property type="match status" value="1"/>
</dbReference>
<keyword evidence="4 6" id="KW-0067">ATP-binding</keyword>
<dbReference type="PANTHER" id="PTHR47969:SF15">
    <property type="entry name" value="CHROMOSOME-ASSOCIATED KINESIN KIF4A-RELATED"/>
    <property type="match status" value="1"/>
</dbReference>
<dbReference type="PROSITE" id="PS50067">
    <property type="entry name" value="KINESIN_MOTOR_2"/>
    <property type="match status" value="1"/>
</dbReference>
<dbReference type="Gene3D" id="1.10.150.320">
    <property type="entry name" value="Photosystem II 12 kDa extrinsic protein"/>
    <property type="match status" value="1"/>
</dbReference>
<evidence type="ECO:0000256" key="5">
    <source>
        <dbReference type="ARBA" id="ARBA00023054"/>
    </source>
</evidence>
<dbReference type="GO" id="GO:0003777">
    <property type="term" value="F:microtubule motor activity"/>
    <property type="evidence" value="ECO:0007669"/>
    <property type="project" value="InterPro"/>
</dbReference>
<dbReference type="GO" id="GO:0005875">
    <property type="term" value="C:microtubule associated complex"/>
    <property type="evidence" value="ECO:0007669"/>
    <property type="project" value="TreeGrafter"/>
</dbReference>
<dbReference type="GO" id="GO:0051231">
    <property type="term" value="P:spindle elongation"/>
    <property type="evidence" value="ECO:0007669"/>
    <property type="project" value="TreeGrafter"/>
</dbReference>
<dbReference type="SUPFAM" id="SSF52540">
    <property type="entry name" value="P-loop containing nucleoside triphosphate hydrolases"/>
    <property type="match status" value="1"/>
</dbReference>
<dbReference type="Proteomes" id="UP000250266">
    <property type="component" value="Unassembled WGS sequence"/>
</dbReference>
<keyword evidence="3 6" id="KW-0547">Nucleotide-binding</keyword>
<feature type="compositionally biased region" description="Basic and acidic residues" evidence="7">
    <location>
        <begin position="422"/>
        <end position="431"/>
    </location>
</feature>
<feature type="compositionally biased region" description="Polar residues" evidence="7">
    <location>
        <begin position="409"/>
        <end position="421"/>
    </location>
</feature>
<evidence type="ECO:0000256" key="7">
    <source>
        <dbReference type="SAM" id="MobiDB-lite"/>
    </source>
</evidence>
<dbReference type="Pfam" id="PF00225">
    <property type="entry name" value="Kinesin"/>
    <property type="match status" value="1"/>
</dbReference>
<protein>
    <submittedName>
        <fullName evidence="9">Kinesin-domain-containing protein</fullName>
    </submittedName>
</protein>
<evidence type="ECO:0000313" key="10">
    <source>
        <dbReference type="Proteomes" id="UP000250266"/>
    </source>
</evidence>
<dbReference type="SMART" id="SM00129">
    <property type="entry name" value="KISc"/>
    <property type="match status" value="1"/>
</dbReference>
<sequence>MSVRVVARIRPLLKLELDKDTIVTAESIGRESPGSPTVVRIPNPKNNMESFSFQFNSVYDQDATQQQIFDHEVAPTIKHLFNGFDITIFAYGVTGTGKTHTMRGGKSLADRGVIPRLLSSIYRRCRKIEKDSAGATQVEVAMSYYEIYNDKVFDLFEPPEKRTASGLPIRDNNGKSVVVGLTERPCTTLKEFEQLYDQANVNRSTSATKLNAHSSRSHAILCVKVTQTTETTVRISTASAIDLAGSEDNRRTENNKERLVESSSINKSLFVLAQCVEAISKKQPRIPYRESKMTRILSLGQNNGLTLMILNLAPVRSYHLDTLSSLNFANRTKKIEVCEVENEPIFRSQSKPLAATSSITGSNIQRQPLRPIAAAHNANLHDPERKPGDKPEKPVKAFSVYSDTRKTGARSSNLPAQNQTLRRTEVSKRPADSSSSFSSRHTKALRPSENSSRIRTAPSEPVLSKASIEALISQRIDEKLAEKALQDSSTAAPSLSADLQKRLDELEQRIDAKEDGGKAEGLQFLLMAKQHQVRGEDPSALRMYQLALPFFPGNEKLRNKMKAVEERIKSKREAEKSGHSLLTTTTSAAPSTMLSLPAVAPVPAFAISKEEKRHSKARRIVSDPHDDDDDDFTPPPADADLDASYASDDSFRYRPKIARKPTKLKAKKVPVFRDDALSFQSSSASANPGEHTPRTAHLLRIINSRDVSQIRALKGVGAKKADAIVTCLVEMEEDEVRDLESLALLKGVGGRTVENMRLGLAS</sequence>
<dbReference type="InterPro" id="IPR027640">
    <property type="entry name" value="Kinesin-like_fam"/>
</dbReference>
<dbReference type="GO" id="GO:0005524">
    <property type="term" value="F:ATP binding"/>
    <property type="evidence" value="ECO:0007669"/>
    <property type="project" value="UniProtKB-UniRule"/>
</dbReference>
<accession>A0A8E2E8Y2</accession>
<dbReference type="FunFam" id="3.40.850.10:FF:000072">
    <property type="entry name" value="Kinesin family protein"/>
    <property type="match status" value="1"/>
</dbReference>
<dbReference type="GO" id="GO:0005737">
    <property type="term" value="C:cytoplasm"/>
    <property type="evidence" value="ECO:0007669"/>
    <property type="project" value="UniProtKB-SubCell"/>
</dbReference>
<dbReference type="CDD" id="cd00106">
    <property type="entry name" value="KISc"/>
    <property type="match status" value="1"/>
</dbReference>
<dbReference type="AlphaFoldDB" id="A0A8E2E8Y2"/>
<dbReference type="GO" id="GO:0007018">
    <property type="term" value="P:microtubule-based movement"/>
    <property type="evidence" value="ECO:0007669"/>
    <property type="project" value="InterPro"/>
</dbReference>
<keyword evidence="6" id="KW-0505">Motor protein</keyword>
<dbReference type="GO" id="GO:0008017">
    <property type="term" value="F:microtubule binding"/>
    <property type="evidence" value="ECO:0007669"/>
    <property type="project" value="InterPro"/>
</dbReference>
<evidence type="ECO:0000256" key="2">
    <source>
        <dbReference type="ARBA" id="ARBA00022490"/>
    </source>
</evidence>
<dbReference type="InterPro" id="IPR036961">
    <property type="entry name" value="Kinesin_motor_dom_sf"/>
</dbReference>
<proteinExistence type="inferred from homology"/>
<keyword evidence="2" id="KW-0963">Cytoplasm</keyword>
<feature type="region of interest" description="Disordered" evidence="7">
    <location>
        <begin position="610"/>
        <end position="645"/>
    </location>
</feature>
<dbReference type="InterPro" id="IPR027417">
    <property type="entry name" value="P-loop_NTPase"/>
</dbReference>
<evidence type="ECO:0000256" key="4">
    <source>
        <dbReference type="ARBA" id="ARBA00022840"/>
    </source>
</evidence>
<organism evidence="9 10">
    <name type="scientific">Lepidopterella palustris CBS 459.81</name>
    <dbReference type="NCBI Taxonomy" id="1314670"/>
    <lineage>
        <taxon>Eukaryota</taxon>
        <taxon>Fungi</taxon>
        <taxon>Dikarya</taxon>
        <taxon>Ascomycota</taxon>
        <taxon>Pezizomycotina</taxon>
        <taxon>Dothideomycetes</taxon>
        <taxon>Pleosporomycetidae</taxon>
        <taxon>Mytilinidiales</taxon>
        <taxon>Argynnaceae</taxon>
        <taxon>Lepidopterella</taxon>
    </lineage>
</organism>
<evidence type="ECO:0000256" key="6">
    <source>
        <dbReference type="PROSITE-ProRule" id="PRU00283"/>
    </source>
</evidence>
<dbReference type="PRINTS" id="PR00380">
    <property type="entry name" value="KINESINHEAVY"/>
</dbReference>
<keyword evidence="10" id="KW-1185">Reference proteome</keyword>
<dbReference type="InterPro" id="IPR010994">
    <property type="entry name" value="RuvA_2-like"/>
</dbReference>
<dbReference type="EMBL" id="KV744996">
    <property type="protein sequence ID" value="OCK79611.1"/>
    <property type="molecule type" value="Genomic_DNA"/>
</dbReference>
<evidence type="ECO:0000256" key="3">
    <source>
        <dbReference type="ARBA" id="ARBA00022741"/>
    </source>
</evidence>
<feature type="region of interest" description="Disordered" evidence="7">
    <location>
        <begin position="402"/>
        <end position="460"/>
    </location>
</feature>
<reference evidence="9 10" key="1">
    <citation type="journal article" date="2016" name="Nat. Commun.">
        <title>Ectomycorrhizal ecology is imprinted in the genome of the dominant symbiotic fungus Cenococcum geophilum.</title>
        <authorList>
            <consortium name="DOE Joint Genome Institute"/>
            <person name="Peter M."/>
            <person name="Kohler A."/>
            <person name="Ohm R.A."/>
            <person name="Kuo A."/>
            <person name="Krutzmann J."/>
            <person name="Morin E."/>
            <person name="Arend M."/>
            <person name="Barry K.W."/>
            <person name="Binder M."/>
            <person name="Choi C."/>
            <person name="Clum A."/>
            <person name="Copeland A."/>
            <person name="Grisel N."/>
            <person name="Haridas S."/>
            <person name="Kipfer T."/>
            <person name="LaButti K."/>
            <person name="Lindquist E."/>
            <person name="Lipzen A."/>
            <person name="Maire R."/>
            <person name="Meier B."/>
            <person name="Mihaltcheva S."/>
            <person name="Molinier V."/>
            <person name="Murat C."/>
            <person name="Poggeler S."/>
            <person name="Quandt C.A."/>
            <person name="Sperisen C."/>
            <person name="Tritt A."/>
            <person name="Tisserant E."/>
            <person name="Crous P.W."/>
            <person name="Henrissat B."/>
            <person name="Nehls U."/>
            <person name="Egli S."/>
            <person name="Spatafora J.W."/>
            <person name="Grigoriev I.V."/>
            <person name="Martin F.M."/>
        </authorList>
    </citation>
    <scope>NUCLEOTIDE SEQUENCE [LARGE SCALE GENOMIC DNA]</scope>
    <source>
        <strain evidence="9 10">CBS 459.81</strain>
    </source>
</reference>
<feature type="domain" description="Kinesin motor" evidence="8">
    <location>
        <begin position="2"/>
        <end position="335"/>
    </location>
</feature>
<dbReference type="PANTHER" id="PTHR47969">
    <property type="entry name" value="CHROMOSOME-ASSOCIATED KINESIN KIF4A-RELATED"/>
    <property type="match status" value="1"/>
</dbReference>
<feature type="region of interest" description="Disordered" evidence="7">
    <location>
        <begin position="569"/>
        <end position="588"/>
    </location>
</feature>
<comment type="similarity">
    <text evidence="6">Belongs to the TRAFAC class myosin-kinesin ATPase superfamily. Kinesin family.</text>
</comment>
<dbReference type="GO" id="GO:0007052">
    <property type="term" value="P:mitotic spindle organization"/>
    <property type="evidence" value="ECO:0007669"/>
    <property type="project" value="TreeGrafter"/>
</dbReference>
<dbReference type="Gene3D" id="3.40.850.10">
    <property type="entry name" value="Kinesin motor domain"/>
    <property type="match status" value="1"/>
</dbReference>
<dbReference type="OrthoDB" id="3176171at2759"/>
<dbReference type="InterPro" id="IPR001752">
    <property type="entry name" value="Kinesin_motor_dom"/>
</dbReference>
<name>A0A8E2E8Y2_9PEZI</name>
<comment type="subcellular location">
    <subcellularLocation>
        <location evidence="1">Cytoplasm</location>
    </subcellularLocation>
</comment>
<evidence type="ECO:0000256" key="1">
    <source>
        <dbReference type="ARBA" id="ARBA00004496"/>
    </source>
</evidence>
<feature type="compositionally biased region" description="Basic and acidic residues" evidence="7">
    <location>
        <begin position="569"/>
        <end position="578"/>
    </location>
</feature>
<keyword evidence="5" id="KW-0175">Coiled coil</keyword>
<evidence type="ECO:0000313" key="9">
    <source>
        <dbReference type="EMBL" id="OCK79611.1"/>
    </source>
</evidence>
<gene>
    <name evidence="9" type="ORF">K432DRAFT_299460</name>
</gene>
<evidence type="ECO:0000259" key="8">
    <source>
        <dbReference type="PROSITE" id="PS50067"/>
    </source>
</evidence>
<feature type="binding site" evidence="6">
    <location>
        <begin position="92"/>
        <end position="99"/>
    </location>
    <ligand>
        <name>ATP</name>
        <dbReference type="ChEBI" id="CHEBI:30616"/>
    </ligand>
</feature>